<protein>
    <submittedName>
        <fullName evidence="1">Uncharacterized protein MANES_17G005400</fullName>
    </submittedName>
</protein>
<accession>A0A2P2L265</accession>
<proteinExistence type="predicted"/>
<evidence type="ECO:0000313" key="1">
    <source>
        <dbReference type="EMBL" id="MBX12071.1"/>
    </source>
</evidence>
<dbReference type="AlphaFoldDB" id="A0A2P2L265"/>
<sequence length="111" mass="12987">MEAIKKQATRLRKQVAKQQQVILKHLRHFGNEDVIIDEAEFQCYQQLQALYNSTRAAKHYQRNIVRDIEGFVSTSSKQMAIGECDYALPLFLSFKRMIQEIYLNCFSKKVG</sequence>
<reference evidence="1" key="1">
    <citation type="submission" date="2018-02" db="EMBL/GenBank/DDBJ databases">
        <title>Rhizophora mucronata_Transcriptome.</title>
        <authorList>
            <person name="Meera S.P."/>
            <person name="Sreeshan A."/>
            <person name="Augustine A."/>
        </authorList>
    </citation>
    <scope>NUCLEOTIDE SEQUENCE</scope>
    <source>
        <tissue evidence="1">Leaf</tissue>
    </source>
</reference>
<name>A0A2P2L265_RHIMU</name>
<organism evidence="1">
    <name type="scientific">Rhizophora mucronata</name>
    <name type="common">Asiatic mangrove</name>
    <dbReference type="NCBI Taxonomy" id="61149"/>
    <lineage>
        <taxon>Eukaryota</taxon>
        <taxon>Viridiplantae</taxon>
        <taxon>Streptophyta</taxon>
        <taxon>Embryophyta</taxon>
        <taxon>Tracheophyta</taxon>
        <taxon>Spermatophyta</taxon>
        <taxon>Magnoliopsida</taxon>
        <taxon>eudicotyledons</taxon>
        <taxon>Gunneridae</taxon>
        <taxon>Pentapetalae</taxon>
        <taxon>rosids</taxon>
        <taxon>fabids</taxon>
        <taxon>Malpighiales</taxon>
        <taxon>Rhizophoraceae</taxon>
        <taxon>Rhizophora</taxon>
    </lineage>
</organism>
<dbReference type="EMBL" id="GGEC01031587">
    <property type="protein sequence ID" value="MBX12071.1"/>
    <property type="molecule type" value="Transcribed_RNA"/>
</dbReference>